<evidence type="ECO:0000313" key="4">
    <source>
        <dbReference type="WBParaSite" id="SBAD_0000387601-mRNA-1"/>
    </source>
</evidence>
<evidence type="ECO:0000259" key="1">
    <source>
        <dbReference type="Pfam" id="PF23760"/>
    </source>
</evidence>
<feature type="domain" description="DDB1- and CUL4-associated factor 12 beta-propeller" evidence="1">
    <location>
        <begin position="68"/>
        <end position="195"/>
    </location>
</feature>
<gene>
    <name evidence="2" type="ORF">SBAD_LOCUS3706</name>
</gene>
<dbReference type="InterPro" id="IPR036322">
    <property type="entry name" value="WD40_repeat_dom_sf"/>
</dbReference>
<dbReference type="Pfam" id="PF23760">
    <property type="entry name" value="Beta-prop_DCAF12"/>
    <property type="match status" value="2"/>
</dbReference>
<dbReference type="AlphaFoldDB" id="A0A183IJB0"/>
<dbReference type="EMBL" id="UZAM01007904">
    <property type="protein sequence ID" value="VDP02108.1"/>
    <property type="molecule type" value="Genomic_DNA"/>
</dbReference>
<dbReference type="InterPro" id="IPR015943">
    <property type="entry name" value="WD40/YVTN_repeat-like_dom_sf"/>
</dbReference>
<organism evidence="4">
    <name type="scientific">Soboliphyme baturini</name>
    <dbReference type="NCBI Taxonomy" id="241478"/>
    <lineage>
        <taxon>Eukaryota</taxon>
        <taxon>Metazoa</taxon>
        <taxon>Ecdysozoa</taxon>
        <taxon>Nematoda</taxon>
        <taxon>Enoplea</taxon>
        <taxon>Dorylaimia</taxon>
        <taxon>Dioctophymatida</taxon>
        <taxon>Dioctophymatoidea</taxon>
        <taxon>Soboliphymatidae</taxon>
        <taxon>Soboliphyme</taxon>
    </lineage>
</organism>
<accession>A0A183IJB0</accession>
<keyword evidence="3" id="KW-1185">Reference proteome</keyword>
<dbReference type="SUPFAM" id="SSF50978">
    <property type="entry name" value="WD40 repeat-like"/>
    <property type="match status" value="1"/>
</dbReference>
<dbReference type="WBParaSite" id="SBAD_0000387601-mRNA-1">
    <property type="protein sequence ID" value="SBAD_0000387601-mRNA-1"/>
    <property type="gene ID" value="SBAD_0000387601"/>
</dbReference>
<feature type="domain" description="DDB1- and CUL4-associated factor 12 beta-propeller" evidence="1">
    <location>
        <begin position="233"/>
        <end position="416"/>
    </location>
</feature>
<reference evidence="2" key="2">
    <citation type="submission" date="2018-11" db="EMBL/GenBank/DDBJ databases">
        <authorList>
            <consortium name="Pathogen Informatics"/>
        </authorList>
    </citation>
    <scope>NUCLEOTIDE SEQUENCE [LARGE SCALE GENOMIC DNA]</scope>
</reference>
<evidence type="ECO:0000313" key="3">
    <source>
        <dbReference type="Proteomes" id="UP000270296"/>
    </source>
</evidence>
<sequence length="418" mass="47427">MNAYVLWKNREYGHADFQVRVQMSNLFSKRNCRVRRRRGIYAGEGLFPGTVLVSGQESLLETASTHVPNIFKQTEVKLGRVNKVFAATWFANDKIVMGTKCNKLLVLDVNKRDLITIPSLKSSLKANFVDQNCGIHAIRMNPSETLLATGAENPADVAVYRLPSFEPVTVGETGHCDWLFDMRWLDDEFLISGTFHYFFSLSLLARLQRKQYARMGVFCVVPYLTKCDGRSFQVVTSVSLNSYLHMLDLNTFQQVYLKKLDMQRFSECVCICYSPDDTMLCVGSRSRFTFFDSRSLDQQLDVRLNIGFVFDFIALMPSGVRSITWRGPLITLGMGSGEILFYDVRNCQFLSCSCHPSNTLRIRGGYLQEDDAYQEIFMNYFCYNAVYAHCYDPSGIRLFAAGGPIAASLYGNCASILQ</sequence>
<dbReference type="InterPro" id="IPR056151">
    <property type="entry name" value="Beta-prop_DCAF12"/>
</dbReference>
<name>A0A183IJB0_9BILA</name>
<proteinExistence type="predicted"/>
<reference evidence="4" key="1">
    <citation type="submission" date="2016-06" db="UniProtKB">
        <authorList>
            <consortium name="WormBaseParasite"/>
        </authorList>
    </citation>
    <scope>IDENTIFICATION</scope>
</reference>
<dbReference type="Proteomes" id="UP000270296">
    <property type="component" value="Unassembled WGS sequence"/>
</dbReference>
<dbReference type="OrthoDB" id="9610195at2759"/>
<dbReference type="Gene3D" id="2.130.10.10">
    <property type="entry name" value="YVTN repeat-like/Quinoprotein amine dehydrogenase"/>
    <property type="match status" value="2"/>
</dbReference>
<evidence type="ECO:0000313" key="2">
    <source>
        <dbReference type="EMBL" id="VDP02108.1"/>
    </source>
</evidence>
<protein>
    <submittedName>
        <fullName evidence="4">WD_REPEATS_REGION domain-containing protein</fullName>
    </submittedName>
</protein>